<dbReference type="PANTHER" id="PTHR43591">
    <property type="entry name" value="METHYLTRANSFERASE"/>
    <property type="match status" value="1"/>
</dbReference>
<dbReference type="EMBL" id="JACBZR010000001">
    <property type="protein sequence ID" value="NYI76593.1"/>
    <property type="molecule type" value="Genomic_DNA"/>
</dbReference>
<evidence type="ECO:0000259" key="2">
    <source>
        <dbReference type="Pfam" id="PF08241"/>
    </source>
</evidence>
<dbReference type="InterPro" id="IPR013216">
    <property type="entry name" value="Methyltransf_11"/>
</dbReference>
<dbReference type="CDD" id="cd02440">
    <property type="entry name" value="AdoMet_MTases"/>
    <property type="match status" value="1"/>
</dbReference>
<evidence type="ECO:0000256" key="1">
    <source>
        <dbReference type="SAM" id="MobiDB-lite"/>
    </source>
</evidence>
<feature type="domain" description="Methyltransferase type 11" evidence="2">
    <location>
        <begin position="77"/>
        <end position="166"/>
    </location>
</feature>
<dbReference type="GO" id="GO:0032259">
    <property type="term" value="P:methylation"/>
    <property type="evidence" value="ECO:0007669"/>
    <property type="project" value="UniProtKB-KW"/>
</dbReference>
<proteinExistence type="predicted"/>
<accession>A0A7Z0IR94</accession>
<keyword evidence="3" id="KW-0808">Transferase</keyword>
<dbReference type="Proteomes" id="UP000564496">
    <property type="component" value="Unassembled WGS sequence"/>
</dbReference>
<dbReference type="Pfam" id="PF08241">
    <property type="entry name" value="Methyltransf_11"/>
    <property type="match status" value="1"/>
</dbReference>
<keyword evidence="4" id="KW-1185">Reference proteome</keyword>
<evidence type="ECO:0000313" key="4">
    <source>
        <dbReference type="Proteomes" id="UP000564496"/>
    </source>
</evidence>
<feature type="region of interest" description="Disordered" evidence="1">
    <location>
        <begin position="1"/>
        <end position="20"/>
    </location>
</feature>
<organism evidence="3 4">
    <name type="scientific">Nocardioides panzhihuensis</name>
    <dbReference type="NCBI Taxonomy" id="860243"/>
    <lineage>
        <taxon>Bacteria</taxon>
        <taxon>Bacillati</taxon>
        <taxon>Actinomycetota</taxon>
        <taxon>Actinomycetes</taxon>
        <taxon>Propionibacteriales</taxon>
        <taxon>Nocardioidaceae</taxon>
        <taxon>Nocardioides</taxon>
    </lineage>
</organism>
<reference evidence="3 4" key="1">
    <citation type="submission" date="2020-07" db="EMBL/GenBank/DDBJ databases">
        <title>Sequencing the genomes of 1000 actinobacteria strains.</title>
        <authorList>
            <person name="Klenk H.-P."/>
        </authorList>
    </citation>
    <scope>NUCLEOTIDE SEQUENCE [LARGE SCALE GENOMIC DNA]</scope>
    <source>
        <strain evidence="3 4">DSM 26487</strain>
    </source>
</reference>
<dbReference type="Gene3D" id="3.40.50.150">
    <property type="entry name" value="Vaccinia Virus protein VP39"/>
    <property type="match status" value="1"/>
</dbReference>
<sequence>MSNLRDPRGGAQPDAPAGSGWRATLRRSVRLFNDFRVEQTDPARFYTALAADSVGQLAHYTAGPQGDGAALEGTVLLDVGGGPGYFRDAFMKAGATYLALDADAGEMQGAGIVAEGSMLGDGMRLPVRTGSVDACYSSNVLEHVPTPTAMLDEMLRVTKPGGVVFCSYTLWWGPWGGHETSPWHLLGGRFARRRYQRKHGHEPKNRFGESMYAATASAGLRWARAQRKAGNAEILAAVPRYHPWWAAWLMRVPVVREVFSWNLLLVLRKT</sequence>
<protein>
    <submittedName>
        <fullName evidence="3">SAM-dependent methyltransferase</fullName>
    </submittedName>
</protein>
<dbReference type="InterPro" id="IPR029063">
    <property type="entry name" value="SAM-dependent_MTases_sf"/>
</dbReference>
<dbReference type="GO" id="GO:0008757">
    <property type="term" value="F:S-adenosylmethionine-dependent methyltransferase activity"/>
    <property type="evidence" value="ECO:0007669"/>
    <property type="project" value="InterPro"/>
</dbReference>
<dbReference type="AlphaFoldDB" id="A0A7Z0IR94"/>
<evidence type="ECO:0000313" key="3">
    <source>
        <dbReference type="EMBL" id="NYI76593.1"/>
    </source>
</evidence>
<gene>
    <name evidence="3" type="ORF">BJ988_001241</name>
</gene>
<name>A0A7Z0IR94_9ACTN</name>
<comment type="caution">
    <text evidence="3">The sequence shown here is derived from an EMBL/GenBank/DDBJ whole genome shotgun (WGS) entry which is preliminary data.</text>
</comment>
<dbReference type="RefSeq" id="WP_179657221.1">
    <property type="nucleotide sequence ID" value="NZ_JACBZR010000001.1"/>
</dbReference>
<dbReference type="SUPFAM" id="SSF53335">
    <property type="entry name" value="S-adenosyl-L-methionine-dependent methyltransferases"/>
    <property type="match status" value="1"/>
</dbReference>
<keyword evidence="3" id="KW-0489">Methyltransferase</keyword>